<dbReference type="Proteomes" id="UP001190700">
    <property type="component" value="Unassembled WGS sequence"/>
</dbReference>
<evidence type="ECO:0000313" key="3">
    <source>
        <dbReference type="EMBL" id="KAK3245556.1"/>
    </source>
</evidence>
<feature type="compositionally biased region" description="Polar residues" evidence="1">
    <location>
        <begin position="51"/>
        <end position="62"/>
    </location>
</feature>
<feature type="transmembrane region" description="Helical" evidence="2">
    <location>
        <begin position="207"/>
        <end position="226"/>
    </location>
</feature>
<evidence type="ECO:0000256" key="2">
    <source>
        <dbReference type="SAM" id="Phobius"/>
    </source>
</evidence>
<dbReference type="AlphaFoldDB" id="A0AAE0EYL0"/>
<name>A0AAE0EYL0_9CHLO</name>
<keyword evidence="2" id="KW-0472">Membrane</keyword>
<protein>
    <submittedName>
        <fullName evidence="3">Uncharacterized protein</fullName>
    </submittedName>
</protein>
<comment type="caution">
    <text evidence="3">The sequence shown here is derived from an EMBL/GenBank/DDBJ whole genome shotgun (WGS) entry which is preliminary data.</text>
</comment>
<feature type="region of interest" description="Disordered" evidence="1">
    <location>
        <begin position="21"/>
        <end position="69"/>
    </location>
</feature>
<proteinExistence type="predicted"/>
<sequence length="240" mass="26602">MRSFVQLEGFKSTLANIEARHSPELHRLRSQLETPGQAESDESQPADKLGTATSSRSGTPSEYSADDPDDQLGFTCRGWQDTVWLVRGGPGHGKYRIFAAAIDAGYYDRMPQNVIKLVGDECEFADEWLGRPAKKTGNWAAFKKGVKRSNPFVRWLLVSIVMTVFLSVVYVAVVSVDEFLSCKTLWNGSNVVCSQVKKFEALVSENMIFVAGVLGVELTGLIMWFLTTFTHGIILLDCPI</sequence>
<evidence type="ECO:0000256" key="1">
    <source>
        <dbReference type="SAM" id="MobiDB-lite"/>
    </source>
</evidence>
<keyword evidence="2" id="KW-1133">Transmembrane helix</keyword>
<evidence type="ECO:0000313" key="4">
    <source>
        <dbReference type="Proteomes" id="UP001190700"/>
    </source>
</evidence>
<organism evidence="3 4">
    <name type="scientific">Cymbomonas tetramitiformis</name>
    <dbReference type="NCBI Taxonomy" id="36881"/>
    <lineage>
        <taxon>Eukaryota</taxon>
        <taxon>Viridiplantae</taxon>
        <taxon>Chlorophyta</taxon>
        <taxon>Pyramimonadophyceae</taxon>
        <taxon>Pyramimonadales</taxon>
        <taxon>Pyramimonadaceae</taxon>
        <taxon>Cymbomonas</taxon>
    </lineage>
</organism>
<keyword evidence="4" id="KW-1185">Reference proteome</keyword>
<feature type="transmembrane region" description="Helical" evidence="2">
    <location>
        <begin position="152"/>
        <end position="173"/>
    </location>
</feature>
<dbReference type="EMBL" id="LGRX02030539">
    <property type="protein sequence ID" value="KAK3245556.1"/>
    <property type="molecule type" value="Genomic_DNA"/>
</dbReference>
<gene>
    <name evidence="3" type="ORF">CYMTET_44880</name>
</gene>
<reference evidence="3 4" key="1">
    <citation type="journal article" date="2015" name="Genome Biol. Evol.">
        <title>Comparative Genomics of a Bacterivorous Green Alga Reveals Evolutionary Causalities and Consequences of Phago-Mixotrophic Mode of Nutrition.</title>
        <authorList>
            <person name="Burns J.A."/>
            <person name="Paasch A."/>
            <person name="Narechania A."/>
            <person name="Kim E."/>
        </authorList>
    </citation>
    <scope>NUCLEOTIDE SEQUENCE [LARGE SCALE GENOMIC DNA]</scope>
    <source>
        <strain evidence="3 4">PLY_AMNH</strain>
    </source>
</reference>
<keyword evidence="2" id="KW-0812">Transmembrane</keyword>
<accession>A0AAE0EYL0</accession>